<dbReference type="Pfam" id="PF12009">
    <property type="entry name" value="Telomerase_RBD"/>
    <property type="match status" value="1"/>
</dbReference>
<evidence type="ECO:0000256" key="7">
    <source>
        <dbReference type="ARBA" id="ARBA00022723"/>
    </source>
</evidence>
<gene>
    <name evidence="16" type="ORF">sscle_02g019940</name>
</gene>
<keyword evidence="11 13" id="KW-0539">Nucleus</keyword>
<evidence type="ECO:0000256" key="5">
    <source>
        <dbReference type="ARBA" id="ARBA00022679"/>
    </source>
</evidence>
<evidence type="ECO:0000313" key="17">
    <source>
        <dbReference type="Proteomes" id="UP000177798"/>
    </source>
</evidence>
<evidence type="ECO:0000256" key="3">
    <source>
        <dbReference type="ARBA" id="ARBA00016182"/>
    </source>
</evidence>
<dbReference type="GO" id="GO:0005634">
    <property type="term" value="C:nucleus"/>
    <property type="evidence" value="ECO:0007669"/>
    <property type="project" value="UniProtKB-SubCell"/>
</dbReference>
<dbReference type="Gene3D" id="1.10.132.70">
    <property type="match status" value="1"/>
</dbReference>
<evidence type="ECO:0000256" key="11">
    <source>
        <dbReference type="ARBA" id="ARBA00023242"/>
    </source>
</evidence>
<dbReference type="GO" id="GO:0046872">
    <property type="term" value="F:metal ion binding"/>
    <property type="evidence" value="ECO:0007669"/>
    <property type="project" value="UniProtKB-KW"/>
</dbReference>
<keyword evidence="8 13" id="KW-0460">Magnesium</keyword>
<feature type="domain" description="Reverse transcriptase" evidence="15">
    <location>
        <begin position="633"/>
        <end position="963"/>
    </location>
</feature>
<keyword evidence="10 13" id="KW-0695">RNA-directed DNA polymerase</keyword>
<dbReference type="SUPFAM" id="SSF56672">
    <property type="entry name" value="DNA/RNA polymerases"/>
    <property type="match status" value="1"/>
</dbReference>
<name>A0A1D9PX03_SCLS1</name>
<sequence length="1004" mass="114213">MASKRKRNHAVTSTGADTGNGNGNDTGLADSNKRQRTSGDGYSKDPPVKQALLNKYYPNVLCLRDYLLSKLPVSSKVRRKKLSSVGRKASANIPYQDGDDDEDEDRVLGDFLDGTLIGVSSNNGLSQEDRLKEWVSFSQRGDVSVSTIANSNCTDVYSQSEIVDFAIWLLFSKSKSSNGRLQHLLCQGYRKDVSSRSVHRAMKAWPWPHVLSLLGKAGEHVMSDLILDCGVFLQIKNTHGSYYQLSGQPLGEILPITNGKHHGKESGADSGSKKDQQPGILHNPMEINFVRNRMLYAKAALNAQGEVQFGLRHIHIFNRFRSQANDDPIISRRGPEKNIVRILMYIFPLQFDLHNVFTSEVDNRETVQPFKDYTLREEEIDSKYPEAKGIKIPKRLRGKAKDLVRKLQVLHSRCSYNYLLEYYCPNRKHEDGNANRIQEEPSFNSTSLKIQSYRKCHSSSILSSSAPSIPARKSTLMDHASSTAEVSAFCRAVLRNIIPHEFWGMGDVQAHNESIFHKNVDNFIGLRRFEVLSLHEVMQGIKIAEIEWLGTPSTSNQKLSLTDFNKRREIFLEFLYYLFDSILIPLVRSHFHVTESNVHRQRLFFFRHDVWKSVAEPAMASLKLKMFEEVKLKEAQQILASRTLGFSQMRLIPKETGVRPIMNLRRRAMRKGDKHLLGVSINSVLTPVHNVLTYEKANNLTRLGSTLFSVGDLYQKVKSFKASLNASTKPLYFAKVDVQAAFDTIPQVAVIKLMKTVPSEPEYRFSRHVEIKPTDAYNIDPNAPNKPIRRWKSNAKSMHHLDNFDEDLENDIAIGKKNTVFVENIVNQIRDTNSLLHLLTEHISQNMVKIGKKFYRQKEGIPQGSILSSLLCNYFYADLEAKHLSFLQSDESLLLRLIDDFLLITLNPAHAKRFLKVMHDGIPEYGVGVNPDKTLTNFEVMIYGKKIKRIVGEKMFPYCGNLIDMKTLNIARDRGRGKDLAIQDSLTVEYSRIPGKTFHRKVLN</sequence>
<dbReference type="FunFam" id="1.10.132.70:FF:000004">
    <property type="entry name" value="Telomerase reverse transcriptase"/>
    <property type="match status" value="1"/>
</dbReference>
<dbReference type="CDD" id="cd01648">
    <property type="entry name" value="TERT"/>
    <property type="match status" value="1"/>
</dbReference>
<feature type="region of interest" description="Disordered" evidence="14">
    <location>
        <begin position="258"/>
        <end position="279"/>
    </location>
</feature>
<dbReference type="InterPro" id="IPR021891">
    <property type="entry name" value="Telomerase_RBD"/>
</dbReference>
<evidence type="ECO:0000256" key="1">
    <source>
        <dbReference type="ARBA" id="ARBA00008001"/>
    </source>
</evidence>
<dbReference type="GO" id="GO:0003677">
    <property type="term" value="F:DNA binding"/>
    <property type="evidence" value="ECO:0007669"/>
    <property type="project" value="InterPro"/>
</dbReference>
<dbReference type="PROSITE" id="PS50878">
    <property type="entry name" value="RT_POL"/>
    <property type="match status" value="1"/>
</dbReference>
<dbReference type="PRINTS" id="PR01365">
    <property type="entry name" value="TELOMERASERT"/>
</dbReference>
<dbReference type="PANTHER" id="PTHR12066:SF0">
    <property type="entry name" value="TELOMERASE REVERSE TRANSCRIPTASE"/>
    <property type="match status" value="1"/>
</dbReference>
<keyword evidence="5 13" id="KW-0808">Transferase</keyword>
<dbReference type="Pfam" id="PF00078">
    <property type="entry name" value="RVT_1"/>
    <property type="match status" value="1"/>
</dbReference>
<dbReference type="Proteomes" id="UP000177798">
    <property type="component" value="Chromosome 2"/>
</dbReference>
<evidence type="ECO:0000256" key="12">
    <source>
        <dbReference type="ARBA" id="ARBA00048173"/>
    </source>
</evidence>
<dbReference type="InterPro" id="IPR000477">
    <property type="entry name" value="RT_dom"/>
</dbReference>
<dbReference type="InterPro" id="IPR043502">
    <property type="entry name" value="DNA/RNA_pol_sf"/>
</dbReference>
<evidence type="ECO:0000256" key="6">
    <source>
        <dbReference type="ARBA" id="ARBA00022695"/>
    </source>
</evidence>
<dbReference type="VEuPathDB" id="FungiDB:sscle_02g019940"/>
<dbReference type="EMBL" id="CP017815">
    <property type="protein sequence ID" value="APA07224.1"/>
    <property type="molecule type" value="Genomic_DNA"/>
</dbReference>
<accession>A0A1D9PX03</accession>
<comment type="catalytic activity">
    <reaction evidence="12 13">
        <text>DNA(n) + a 2'-deoxyribonucleoside 5'-triphosphate = DNA(n+1) + diphosphate</text>
        <dbReference type="Rhea" id="RHEA:22508"/>
        <dbReference type="Rhea" id="RHEA-COMP:17339"/>
        <dbReference type="Rhea" id="RHEA-COMP:17340"/>
        <dbReference type="ChEBI" id="CHEBI:33019"/>
        <dbReference type="ChEBI" id="CHEBI:61560"/>
        <dbReference type="ChEBI" id="CHEBI:173112"/>
        <dbReference type="EC" id="2.7.7.49"/>
    </reaction>
</comment>
<feature type="compositionally biased region" description="Basic and acidic residues" evidence="14">
    <location>
        <begin position="264"/>
        <end position="276"/>
    </location>
</feature>
<evidence type="ECO:0000256" key="2">
    <source>
        <dbReference type="ARBA" id="ARBA00012493"/>
    </source>
</evidence>
<evidence type="ECO:0000256" key="9">
    <source>
        <dbReference type="ARBA" id="ARBA00022895"/>
    </source>
</evidence>
<dbReference type="GO" id="GO:0000781">
    <property type="term" value="C:chromosome, telomeric region"/>
    <property type="evidence" value="ECO:0007669"/>
    <property type="project" value="UniProtKB-SubCell"/>
</dbReference>
<comment type="subcellular location">
    <subcellularLocation>
        <location evidence="13">Nucleus</location>
    </subcellularLocation>
    <subcellularLocation>
        <location evidence="13">Chromosome</location>
        <location evidence="13">Telomere</location>
    </subcellularLocation>
</comment>
<evidence type="ECO:0000256" key="4">
    <source>
        <dbReference type="ARBA" id="ARBA00022454"/>
    </source>
</evidence>
<dbReference type="PANTHER" id="PTHR12066">
    <property type="entry name" value="TELOMERASE REVERSE TRANSCRIPTASE"/>
    <property type="match status" value="1"/>
</dbReference>
<protein>
    <recommendedName>
        <fullName evidence="3 13">Telomerase reverse transcriptase</fullName>
        <ecNumber evidence="2 13">2.7.7.49</ecNumber>
    </recommendedName>
    <alternativeName>
        <fullName evidence="13">Telomerase catalytic subunit</fullName>
    </alternativeName>
</protein>
<keyword evidence="6 13" id="KW-0548">Nucleotidyltransferase</keyword>
<feature type="region of interest" description="Disordered" evidence="14">
    <location>
        <begin position="1"/>
        <end position="48"/>
    </location>
</feature>
<evidence type="ECO:0000256" key="13">
    <source>
        <dbReference type="RuleBase" id="RU365061"/>
    </source>
</evidence>
<dbReference type="EC" id="2.7.7.49" evidence="2 13"/>
<dbReference type="Gene3D" id="3.30.70.2630">
    <property type="match status" value="1"/>
</dbReference>
<dbReference type="GO" id="GO:0003720">
    <property type="term" value="F:telomerase activity"/>
    <property type="evidence" value="ECO:0007669"/>
    <property type="project" value="InterPro"/>
</dbReference>
<dbReference type="SMART" id="SM00975">
    <property type="entry name" value="Telomerase_RBD"/>
    <property type="match status" value="1"/>
</dbReference>
<keyword evidence="7 13" id="KW-0479">Metal-binding</keyword>
<reference evidence="17" key="1">
    <citation type="journal article" date="2017" name="Genome Biol. Evol.">
        <title>The complete genome sequence of the phytopathogenic fungus Sclerotinia sclerotiorum reveals insights into the genome architecture of broad host range pathogens.</title>
        <authorList>
            <person name="Derbyshire M."/>
            <person name="Denton-Giles M."/>
            <person name="Hegedus D."/>
            <person name="Seifbarghy S."/>
            <person name="Rollins J."/>
            <person name="van Kan J."/>
            <person name="Seidl M.F."/>
            <person name="Faino L."/>
            <person name="Mbengue M."/>
            <person name="Navaud O."/>
            <person name="Raffaele S."/>
            <person name="Hammond-Kosack K."/>
            <person name="Heard S."/>
            <person name="Oliver R."/>
        </authorList>
    </citation>
    <scope>NUCLEOTIDE SEQUENCE [LARGE SCALE GENOMIC DNA]</scope>
    <source>
        <strain evidence="17">ATCC 18683 / 1980 / Ss-1</strain>
    </source>
</reference>
<comment type="function">
    <text evidence="13">Telomerase is a ribonucleoprotein enzyme essential for the replication of chromosome termini in most eukaryotes. It elongates telomeres. It is a reverse transcriptase that adds simple sequence repeats to chromosome ends by copying a template sequence within the RNA component of the enzyme.</text>
</comment>
<dbReference type="OrthoDB" id="289721at2759"/>
<keyword evidence="4 13" id="KW-0158">Chromosome</keyword>
<evidence type="ECO:0000259" key="15">
    <source>
        <dbReference type="PROSITE" id="PS50878"/>
    </source>
</evidence>
<comment type="similarity">
    <text evidence="1 13">Belongs to the reverse transcriptase family. Telomerase subfamily.</text>
</comment>
<dbReference type="InterPro" id="IPR003545">
    <property type="entry name" value="Telomerase_RT"/>
</dbReference>
<evidence type="ECO:0000313" key="16">
    <source>
        <dbReference type="EMBL" id="APA07224.1"/>
    </source>
</evidence>
<dbReference type="GO" id="GO:0000723">
    <property type="term" value="P:telomere maintenance"/>
    <property type="evidence" value="ECO:0007669"/>
    <property type="project" value="InterPro"/>
</dbReference>
<evidence type="ECO:0000256" key="10">
    <source>
        <dbReference type="ARBA" id="ARBA00022918"/>
    </source>
</evidence>
<proteinExistence type="inferred from homology"/>
<keyword evidence="9 13" id="KW-0779">Telomere</keyword>
<organism evidence="16 17">
    <name type="scientific">Sclerotinia sclerotiorum (strain ATCC 18683 / 1980 / Ss-1)</name>
    <name type="common">White mold</name>
    <name type="synonym">Whetzelinia sclerotiorum</name>
    <dbReference type="NCBI Taxonomy" id="665079"/>
    <lineage>
        <taxon>Eukaryota</taxon>
        <taxon>Fungi</taxon>
        <taxon>Dikarya</taxon>
        <taxon>Ascomycota</taxon>
        <taxon>Pezizomycotina</taxon>
        <taxon>Leotiomycetes</taxon>
        <taxon>Helotiales</taxon>
        <taxon>Sclerotiniaceae</taxon>
        <taxon>Sclerotinia</taxon>
    </lineage>
</organism>
<dbReference type="AlphaFoldDB" id="A0A1D9PX03"/>
<evidence type="ECO:0000256" key="8">
    <source>
        <dbReference type="ARBA" id="ARBA00022842"/>
    </source>
</evidence>
<evidence type="ECO:0000256" key="14">
    <source>
        <dbReference type="SAM" id="MobiDB-lite"/>
    </source>
</evidence>